<accession>X1R6E4</accession>
<name>X1R6E4_9ZZZZ</name>
<organism evidence="1">
    <name type="scientific">marine sediment metagenome</name>
    <dbReference type="NCBI Taxonomy" id="412755"/>
    <lineage>
        <taxon>unclassified sequences</taxon>
        <taxon>metagenomes</taxon>
        <taxon>ecological metagenomes</taxon>
    </lineage>
</organism>
<protein>
    <submittedName>
        <fullName evidence="1">Uncharacterized protein</fullName>
    </submittedName>
</protein>
<evidence type="ECO:0000313" key="1">
    <source>
        <dbReference type="EMBL" id="GAI62586.1"/>
    </source>
</evidence>
<feature type="non-terminal residue" evidence="1">
    <location>
        <position position="172"/>
    </location>
</feature>
<comment type="caution">
    <text evidence="1">The sequence shown here is derived from an EMBL/GenBank/DDBJ whole genome shotgun (WGS) entry which is preliminary data.</text>
</comment>
<proteinExistence type="predicted"/>
<reference evidence="1" key="1">
    <citation type="journal article" date="2014" name="Front. Microbiol.">
        <title>High frequency of phylogenetically diverse reductive dehalogenase-homologous genes in deep subseafloor sedimentary metagenomes.</title>
        <authorList>
            <person name="Kawai M."/>
            <person name="Futagami T."/>
            <person name="Toyoda A."/>
            <person name="Takaki Y."/>
            <person name="Nishi S."/>
            <person name="Hori S."/>
            <person name="Arai W."/>
            <person name="Tsubouchi T."/>
            <person name="Morono Y."/>
            <person name="Uchiyama I."/>
            <person name="Ito T."/>
            <person name="Fujiyama A."/>
            <person name="Inagaki F."/>
            <person name="Takami H."/>
        </authorList>
    </citation>
    <scope>NUCLEOTIDE SEQUENCE</scope>
    <source>
        <strain evidence="1">Expedition CK06-06</strain>
    </source>
</reference>
<dbReference type="AlphaFoldDB" id="X1R6E4"/>
<gene>
    <name evidence="1" type="ORF">S12H4_07996</name>
</gene>
<dbReference type="EMBL" id="BARW01003031">
    <property type="protein sequence ID" value="GAI62586.1"/>
    <property type="molecule type" value="Genomic_DNA"/>
</dbReference>
<sequence length="172" mass="20611">MTEKTLDLERDAHLLSGRERARLLLKDAHQRQFGSKKGFLNKLEINALSSMPDHKTKKEYEYYLRLLNKVPVIMGSVTEAFLRFKYFYSKMENIRISYNRKLLIDELSKLLVDEEIEEQRIRKIICEMVKIINRLKHHGNEMEFNDIFDSVKELVPKINYQACYFFSMKRIV</sequence>